<evidence type="ECO:0000256" key="1">
    <source>
        <dbReference type="SAM" id="Coils"/>
    </source>
</evidence>
<evidence type="ECO:0008006" key="4">
    <source>
        <dbReference type="Google" id="ProtNLM"/>
    </source>
</evidence>
<dbReference type="STRING" id="314256.OG2516_10019"/>
<evidence type="ECO:0000313" key="2">
    <source>
        <dbReference type="EMBL" id="EAR50731.1"/>
    </source>
</evidence>
<dbReference type="OrthoDB" id="7861976at2"/>
<sequence>MSVEQLARLRELTEVEFVAAQQALAALRAEEERLRAQIEALETGRTARATALREGPDAARLAGADPRWEVWIDRRRAELATHQARVRARMETARARLRRAFGRREASAMVLERARAEARRLRAQRASTS</sequence>
<keyword evidence="3" id="KW-1185">Reference proteome</keyword>
<dbReference type="EMBL" id="AAOT01000023">
    <property type="protein sequence ID" value="EAR50731.1"/>
    <property type="molecule type" value="Genomic_DNA"/>
</dbReference>
<accession>Q2CDI0</accession>
<dbReference type="AlphaFoldDB" id="Q2CDI0"/>
<proteinExistence type="predicted"/>
<dbReference type="HOGENOM" id="CLU_2132327_0_0_5"/>
<comment type="caution">
    <text evidence="2">The sequence shown here is derived from an EMBL/GenBank/DDBJ whole genome shotgun (WGS) entry which is preliminary data.</text>
</comment>
<gene>
    <name evidence="2" type="ORF">OG2516_10019</name>
</gene>
<name>Q2CDI0_OCEGH</name>
<reference evidence="2 3" key="1">
    <citation type="journal article" date="2010" name="J. Bacteriol.">
        <title>Genome sequences of Oceanicola granulosus HTCC2516(T) and Oceanicola batsensis HTCC2597(TDelta).</title>
        <authorList>
            <person name="Thrash J.C."/>
            <person name="Cho J.C."/>
            <person name="Vergin K.L."/>
            <person name="Giovannoni S.J."/>
        </authorList>
    </citation>
    <scope>NUCLEOTIDE SEQUENCE [LARGE SCALE GENOMIC DNA]</scope>
    <source>
        <strain evidence="3">ATCC BAA-861 / DSM 15982 / KCTC 12143 / HTCC2516</strain>
    </source>
</reference>
<dbReference type="Proteomes" id="UP000003635">
    <property type="component" value="Unassembled WGS sequence"/>
</dbReference>
<evidence type="ECO:0000313" key="3">
    <source>
        <dbReference type="Proteomes" id="UP000003635"/>
    </source>
</evidence>
<keyword evidence="1" id="KW-0175">Coiled coil</keyword>
<organism evidence="2 3">
    <name type="scientific">Oceanicola granulosus (strain ATCC BAA-861 / DSM 15982 / KCTC 12143 / HTCC2516)</name>
    <dbReference type="NCBI Taxonomy" id="314256"/>
    <lineage>
        <taxon>Bacteria</taxon>
        <taxon>Pseudomonadati</taxon>
        <taxon>Pseudomonadota</taxon>
        <taxon>Alphaproteobacteria</taxon>
        <taxon>Rhodobacterales</taxon>
        <taxon>Roseobacteraceae</taxon>
        <taxon>Oceanicola</taxon>
    </lineage>
</organism>
<feature type="coiled-coil region" evidence="1">
    <location>
        <begin position="17"/>
        <end position="44"/>
    </location>
</feature>
<protein>
    <recommendedName>
        <fullName evidence="4">Flagellar FliJ protein</fullName>
    </recommendedName>
</protein>
<dbReference type="RefSeq" id="WP_007255524.1">
    <property type="nucleotide sequence ID" value="NZ_CH724107.1"/>
</dbReference>